<dbReference type="AlphaFoldDB" id="A0A3N4HXE7"/>
<evidence type="ECO:0000256" key="2">
    <source>
        <dbReference type="SAM" id="Phobius"/>
    </source>
</evidence>
<keyword evidence="2" id="KW-0472">Membrane</keyword>
<feature type="transmembrane region" description="Helical" evidence="2">
    <location>
        <begin position="139"/>
        <end position="159"/>
    </location>
</feature>
<sequence>MAKREGLSMEDGMMAAKYDKSGTEDSDWAGMRRLKHREDSIGCDFNARFCCRLLHRVACEYNLSPNNNSDSSTSSFHDRKSGSTRKASNPFSASAHTPFPMPHEQNKTPSHGYADFKTVFEQVVVFLCLMVLFSFSHMYLVVLISWGFFLACFMNVLIVSGNPQEAFVFEVMGVGIDGVCWWSWSEMWTRSGVWKISR</sequence>
<organism evidence="3 4">
    <name type="scientific">Ascobolus immersus RN42</name>
    <dbReference type="NCBI Taxonomy" id="1160509"/>
    <lineage>
        <taxon>Eukaryota</taxon>
        <taxon>Fungi</taxon>
        <taxon>Dikarya</taxon>
        <taxon>Ascomycota</taxon>
        <taxon>Pezizomycotina</taxon>
        <taxon>Pezizomycetes</taxon>
        <taxon>Pezizales</taxon>
        <taxon>Ascobolaceae</taxon>
        <taxon>Ascobolus</taxon>
    </lineage>
</organism>
<reference evidence="3 4" key="1">
    <citation type="journal article" date="2018" name="Nat. Ecol. Evol.">
        <title>Pezizomycetes genomes reveal the molecular basis of ectomycorrhizal truffle lifestyle.</title>
        <authorList>
            <person name="Murat C."/>
            <person name="Payen T."/>
            <person name="Noel B."/>
            <person name="Kuo A."/>
            <person name="Morin E."/>
            <person name="Chen J."/>
            <person name="Kohler A."/>
            <person name="Krizsan K."/>
            <person name="Balestrini R."/>
            <person name="Da Silva C."/>
            <person name="Montanini B."/>
            <person name="Hainaut M."/>
            <person name="Levati E."/>
            <person name="Barry K.W."/>
            <person name="Belfiori B."/>
            <person name="Cichocki N."/>
            <person name="Clum A."/>
            <person name="Dockter R.B."/>
            <person name="Fauchery L."/>
            <person name="Guy J."/>
            <person name="Iotti M."/>
            <person name="Le Tacon F."/>
            <person name="Lindquist E.A."/>
            <person name="Lipzen A."/>
            <person name="Malagnac F."/>
            <person name="Mello A."/>
            <person name="Molinier V."/>
            <person name="Miyauchi S."/>
            <person name="Poulain J."/>
            <person name="Riccioni C."/>
            <person name="Rubini A."/>
            <person name="Sitrit Y."/>
            <person name="Splivallo R."/>
            <person name="Traeger S."/>
            <person name="Wang M."/>
            <person name="Zifcakova L."/>
            <person name="Wipf D."/>
            <person name="Zambonelli A."/>
            <person name="Paolocci F."/>
            <person name="Nowrousian M."/>
            <person name="Ottonello S."/>
            <person name="Baldrian P."/>
            <person name="Spatafora J.W."/>
            <person name="Henrissat B."/>
            <person name="Nagy L.G."/>
            <person name="Aury J.M."/>
            <person name="Wincker P."/>
            <person name="Grigoriev I.V."/>
            <person name="Bonfante P."/>
            <person name="Martin F.M."/>
        </authorList>
    </citation>
    <scope>NUCLEOTIDE SEQUENCE [LARGE SCALE GENOMIC DNA]</scope>
    <source>
        <strain evidence="3 4">RN42</strain>
    </source>
</reference>
<feature type="transmembrane region" description="Helical" evidence="2">
    <location>
        <begin position="166"/>
        <end position="184"/>
    </location>
</feature>
<keyword evidence="2" id="KW-0812">Transmembrane</keyword>
<protein>
    <submittedName>
        <fullName evidence="3">Uncharacterized protein</fullName>
    </submittedName>
</protein>
<evidence type="ECO:0000256" key="1">
    <source>
        <dbReference type="SAM" id="MobiDB-lite"/>
    </source>
</evidence>
<accession>A0A3N4HXE7</accession>
<gene>
    <name evidence="3" type="ORF">BJ508DRAFT_309169</name>
</gene>
<evidence type="ECO:0000313" key="4">
    <source>
        <dbReference type="Proteomes" id="UP000275078"/>
    </source>
</evidence>
<dbReference type="EMBL" id="ML119710">
    <property type="protein sequence ID" value="RPA78532.1"/>
    <property type="molecule type" value="Genomic_DNA"/>
</dbReference>
<keyword evidence="2" id="KW-1133">Transmembrane helix</keyword>
<name>A0A3N4HXE7_ASCIM</name>
<keyword evidence="4" id="KW-1185">Reference proteome</keyword>
<evidence type="ECO:0000313" key="3">
    <source>
        <dbReference type="EMBL" id="RPA78532.1"/>
    </source>
</evidence>
<feature type="region of interest" description="Disordered" evidence="1">
    <location>
        <begin position="67"/>
        <end position="106"/>
    </location>
</feature>
<dbReference type="Proteomes" id="UP000275078">
    <property type="component" value="Unassembled WGS sequence"/>
</dbReference>
<feature type="compositionally biased region" description="Polar residues" evidence="1">
    <location>
        <begin position="84"/>
        <end position="95"/>
    </location>
</feature>
<proteinExistence type="predicted"/>